<accession>A0A345WJR6</accession>
<keyword evidence="2" id="KW-0732">Signal</keyword>
<protein>
    <submittedName>
        <fullName evidence="3">NADH dehydrogenase subunit 6</fullName>
    </submittedName>
</protein>
<evidence type="ECO:0000256" key="1">
    <source>
        <dbReference type="SAM" id="Phobius"/>
    </source>
</evidence>
<keyword evidence="1" id="KW-1133">Transmembrane helix</keyword>
<feature type="chain" id="PRO_5016624822" evidence="2">
    <location>
        <begin position="21"/>
        <end position="154"/>
    </location>
</feature>
<feature type="signal peptide" evidence="2">
    <location>
        <begin position="1"/>
        <end position="20"/>
    </location>
</feature>
<evidence type="ECO:0000313" key="3">
    <source>
        <dbReference type="EMBL" id="AXJ93309.1"/>
    </source>
</evidence>
<feature type="transmembrane region" description="Helical" evidence="1">
    <location>
        <begin position="47"/>
        <end position="70"/>
    </location>
</feature>
<keyword evidence="1" id="KW-0472">Membrane</keyword>
<reference evidence="3" key="1">
    <citation type="journal article" date="2018" name="Mitochondrial DNA Part B Resour">
        <title>The complete mitochondrial genome of epitokous Nereis species (Phyllodocida, Nereididae) from Dok-do, Korea.</title>
        <authorList>
            <person name="Kim H."/>
            <person name="Choi H.K."/>
            <person name="Kim H.J."/>
            <person name="Min G.-S."/>
        </authorList>
    </citation>
    <scope>NUCLEOTIDE SEQUENCE</scope>
</reference>
<sequence>MTLFMLNSIIITLFISCMSATSPINLGAVILSTALFVATVLSMLSTGWFGMITFIIYVGGMLVMFAYFAALQPNQQIINWMWIIMPITMILMMAITYKQDSLLWNSHQINTSQLYQTNLYVIPILLALILFLALIMVVKTSRADDGPLRPFFYV</sequence>
<name>A0A345WJR6_9ANNE</name>
<gene>
    <name evidence="3" type="primary">ND6</name>
</gene>
<organism evidence="3">
    <name type="scientific">Nereis sp</name>
    <dbReference type="NCBI Taxonomy" id="61854"/>
    <lineage>
        <taxon>Eukaryota</taxon>
        <taxon>Metazoa</taxon>
        <taxon>Spiralia</taxon>
        <taxon>Lophotrochozoa</taxon>
        <taxon>Annelida</taxon>
        <taxon>Polychaeta</taxon>
        <taxon>Errantia</taxon>
        <taxon>Phyllodocida</taxon>
        <taxon>Nereididae</taxon>
        <taxon>Nereis</taxon>
    </lineage>
</organism>
<feature type="transmembrane region" description="Helical" evidence="1">
    <location>
        <begin position="77"/>
        <end position="97"/>
    </location>
</feature>
<feature type="transmembrane region" description="Helical" evidence="1">
    <location>
        <begin position="117"/>
        <end position="138"/>
    </location>
</feature>
<dbReference type="AlphaFoldDB" id="A0A345WJR6"/>
<keyword evidence="1" id="KW-0812">Transmembrane</keyword>
<feature type="transmembrane region" description="Helical" evidence="1">
    <location>
        <begin position="12"/>
        <end position="41"/>
    </location>
</feature>
<dbReference type="EMBL" id="MF960765">
    <property type="protein sequence ID" value="AXJ93309.1"/>
    <property type="molecule type" value="Genomic_DNA"/>
</dbReference>
<evidence type="ECO:0000256" key="2">
    <source>
        <dbReference type="SAM" id="SignalP"/>
    </source>
</evidence>
<proteinExistence type="predicted"/>
<geneLocation type="mitochondrion" evidence="3"/>
<keyword evidence="3" id="KW-0496">Mitochondrion</keyword>